<dbReference type="EMBL" id="JACRUM010000003">
    <property type="protein sequence ID" value="MBC5863141.1"/>
    <property type="molecule type" value="Genomic_DNA"/>
</dbReference>
<reference evidence="2 3" key="1">
    <citation type="submission" date="2020-08" db="EMBL/GenBank/DDBJ databases">
        <title>Description of novel Flavobacterium F-400 isolate.</title>
        <authorList>
            <person name="Saticioglu I."/>
            <person name="Duman M."/>
            <person name="Altun S."/>
        </authorList>
    </citation>
    <scope>NUCLEOTIDE SEQUENCE [LARGE SCALE GENOMIC DNA]</scope>
    <source>
        <strain evidence="2 3">F-400</strain>
    </source>
</reference>
<proteinExistence type="predicted"/>
<gene>
    <name evidence="2" type="ORF">H8R26_06865</name>
</gene>
<comment type="caution">
    <text evidence="2">The sequence shown here is derived from an EMBL/GenBank/DDBJ whole genome shotgun (WGS) entry which is preliminary data.</text>
</comment>
<evidence type="ECO:0000313" key="3">
    <source>
        <dbReference type="Proteomes" id="UP000621670"/>
    </source>
</evidence>
<organism evidence="2 3">
    <name type="scientific">Flavobacterium turcicum</name>
    <dbReference type="NCBI Taxonomy" id="2764718"/>
    <lineage>
        <taxon>Bacteria</taxon>
        <taxon>Pseudomonadati</taxon>
        <taxon>Bacteroidota</taxon>
        <taxon>Flavobacteriia</taxon>
        <taxon>Flavobacteriales</taxon>
        <taxon>Flavobacteriaceae</taxon>
        <taxon>Flavobacterium</taxon>
    </lineage>
</organism>
<keyword evidence="1" id="KW-0472">Membrane</keyword>
<evidence type="ECO:0000313" key="2">
    <source>
        <dbReference type="EMBL" id="MBC5863141.1"/>
    </source>
</evidence>
<dbReference type="Proteomes" id="UP000621670">
    <property type="component" value="Unassembled WGS sequence"/>
</dbReference>
<keyword evidence="1" id="KW-0812">Transmembrane</keyword>
<evidence type="ECO:0008006" key="4">
    <source>
        <dbReference type="Google" id="ProtNLM"/>
    </source>
</evidence>
<name>A0ABR7JFV4_9FLAO</name>
<keyword evidence="1" id="KW-1133">Transmembrane helix</keyword>
<feature type="transmembrane region" description="Helical" evidence="1">
    <location>
        <begin position="6"/>
        <end position="23"/>
    </location>
</feature>
<protein>
    <recommendedName>
        <fullName evidence="4">YokE-like PH domain-containing protein</fullName>
    </recommendedName>
</protein>
<evidence type="ECO:0000256" key="1">
    <source>
        <dbReference type="SAM" id="Phobius"/>
    </source>
</evidence>
<keyword evidence="3" id="KW-1185">Reference proteome</keyword>
<sequence length="163" mass="18993">MIQPIVGFAAFIFVVFIVIRSANKSRKEQYEKLIEGLKTETEFFIEQTKSSTMTIGLNNREFLFNRCDLYLTKNAIIILGFTKDSIFKQLSLPIILTGELNEFSDRFPFAYVKKANKISFENNIVKINFREKGITKTEVILKLYSLNDNEKNKIEQLAEKNCW</sequence>
<accession>A0ABR7JFV4</accession>
<dbReference type="RefSeq" id="WP_166134733.1">
    <property type="nucleotide sequence ID" value="NZ_JAAOBY010000003.1"/>
</dbReference>